<comment type="caution">
    <text evidence="1">The sequence shown here is derived from an EMBL/GenBank/DDBJ whole genome shotgun (WGS) entry which is preliminary data.</text>
</comment>
<reference evidence="1" key="1">
    <citation type="submission" date="2022-08" db="EMBL/GenBank/DDBJ databases">
        <title>The genomic sequence of strain Paenibacillus sp. SCIV0701.</title>
        <authorList>
            <person name="Zhao H."/>
        </authorList>
    </citation>
    <scope>NUCLEOTIDE SEQUENCE</scope>
    <source>
        <strain evidence="1">SCIV0701</strain>
    </source>
</reference>
<accession>A0A9X2MPX9</accession>
<keyword evidence="2" id="KW-1185">Reference proteome</keyword>
<dbReference type="RefSeq" id="WP_257445174.1">
    <property type="nucleotide sequence ID" value="NZ_JANIPJ010000006.1"/>
</dbReference>
<gene>
    <name evidence="1" type="ORF">NQZ67_10290</name>
</gene>
<evidence type="ECO:0000313" key="2">
    <source>
        <dbReference type="Proteomes" id="UP001141950"/>
    </source>
</evidence>
<protein>
    <submittedName>
        <fullName evidence="1">Uncharacterized protein</fullName>
    </submittedName>
</protein>
<dbReference type="EMBL" id="JANIPJ010000006">
    <property type="protein sequence ID" value="MCR2804270.1"/>
    <property type="molecule type" value="Genomic_DNA"/>
</dbReference>
<organism evidence="1 2">
    <name type="scientific">Paenibacillus soyae</name>
    <dbReference type="NCBI Taxonomy" id="2969249"/>
    <lineage>
        <taxon>Bacteria</taxon>
        <taxon>Bacillati</taxon>
        <taxon>Bacillota</taxon>
        <taxon>Bacilli</taxon>
        <taxon>Bacillales</taxon>
        <taxon>Paenibacillaceae</taxon>
        <taxon>Paenibacillus</taxon>
    </lineage>
</organism>
<proteinExistence type="predicted"/>
<sequence>MNRGLCLYDFGYKPDPGHVELTDSGNVVFYHYTREEHLDKILAPNSGLFARRQVDVCPNPPQEFKGYFLSEGFLETLPLWLTDSPYFGDLGIEMVRKYIGNILLRVELPFSFQGLFVADYAHVLEEKYFSSRGSTPLNLGYNCSSGREITQAYVNSYIPAKKYNSAHIAPLMQVIRRGEGIVIPSEYIALVSEQPLR</sequence>
<dbReference type="AlphaFoldDB" id="A0A9X2MPX9"/>
<name>A0A9X2MPX9_9BACL</name>
<evidence type="ECO:0000313" key="1">
    <source>
        <dbReference type="EMBL" id="MCR2804270.1"/>
    </source>
</evidence>
<dbReference type="Proteomes" id="UP001141950">
    <property type="component" value="Unassembled WGS sequence"/>
</dbReference>